<evidence type="ECO:0000256" key="1">
    <source>
        <dbReference type="ARBA" id="ARBA00012513"/>
    </source>
</evidence>
<dbReference type="GO" id="GO:0004674">
    <property type="term" value="F:protein serine/threonine kinase activity"/>
    <property type="evidence" value="ECO:0007669"/>
    <property type="project" value="UniProtKB-EC"/>
</dbReference>
<sequence length="532" mass="56218">MPGEAVPLRAGDPRTLGGFHLIGRLAAGERGAVYLGRDPSGRAVTIHRIASGPPARVADVVAKARTVDSPYVARVLAGDTEADGAYLVSEHVRGASLAEAVGRHGPCSGEALHRLAAGTIEGLAAVHEAGLVHGGLRPETVLLGPQGPCVADFALDALTGHEPGVRRPAYKAPEQLYGGELTGAADVFAWAVTMIYASCGRHPFGPDDDPATVTRILRHQPDPGRMSGRLQEIVLRCLVKDSRLRPSAADVVRWLREAGLPLPGASSRRTAPDPLPAVAPRRETRPPESTVGPDPRDAGGVEVHIGGRTARRRARGAARRRAARRRSLLAGMAVGVVAAAALVFVWRSADSVRPSGLVAGGPTGQGQVTRTGPAVQISTAQGDRYRLSAVGWGTEPTVHSASPADGTYLHAEYVLGNPMDRAVLLDLYTADVFVKRDLLPEDARGRCMWQNGVPEDMCMPPARPQVTTRLSGGPPSGGADGDRYMAPGASYVIRVTLDVPVEQDPQPGDLRLYVWKPAYMTDAPVKEVPFPR</sequence>
<keyword evidence="3" id="KW-0547">Nucleotide-binding</keyword>
<gene>
    <name evidence="9" type="ORF">HNR21_002218</name>
</gene>
<evidence type="ECO:0000256" key="4">
    <source>
        <dbReference type="ARBA" id="ARBA00022777"/>
    </source>
</evidence>
<dbReference type="EMBL" id="JACJII010000001">
    <property type="protein sequence ID" value="MBA9003336.1"/>
    <property type="molecule type" value="Genomic_DNA"/>
</dbReference>
<keyword evidence="2" id="KW-0808">Transferase</keyword>
<evidence type="ECO:0000313" key="9">
    <source>
        <dbReference type="EMBL" id="MBA9003336.1"/>
    </source>
</evidence>
<keyword evidence="4" id="KW-0418">Kinase</keyword>
<evidence type="ECO:0000313" key="10">
    <source>
        <dbReference type="Proteomes" id="UP000539313"/>
    </source>
</evidence>
<keyword evidence="7" id="KW-0472">Membrane</keyword>
<comment type="caution">
    <text evidence="9">The sequence shown here is derived from an EMBL/GenBank/DDBJ whole genome shotgun (WGS) entry which is preliminary data.</text>
</comment>
<dbReference type="InterPro" id="IPR000719">
    <property type="entry name" value="Prot_kinase_dom"/>
</dbReference>
<evidence type="ECO:0000259" key="8">
    <source>
        <dbReference type="PROSITE" id="PS50011"/>
    </source>
</evidence>
<dbReference type="InterPro" id="IPR050660">
    <property type="entry name" value="NEK_Ser/Thr_kinase"/>
</dbReference>
<accession>A0A7W3MWT3</accession>
<dbReference type="Gene3D" id="1.10.510.10">
    <property type="entry name" value="Transferase(Phosphotransferase) domain 1"/>
    <property type="match status" value="1"/>
</dbReference>
<protein>
    <recommendedName>
        <fullName evidence="1">non-specific serine/threonine protein kinase</fullName>
        <ecNumber evidence="1">2.7.11.1</ecNumber>
    </recommendedName>
</protein>
<dbReference type="CDD" id="cd14014">
    <property type="entry name" value="STKc_PknB_like"/>
    <property type="match status" value="1"/>
</dbReference>
<dbReference type="PANTHER" id="PTHR43671:SF13">
    <property type="entry name" value="SERINE_THREONINE-PROTEIN KINASE NEK2"/>
    <property type="match status" value="1"/>
</dbReference>
<name>A0A7W3MWT3_9ACTN</name>
<reference evidence="9 10" key="1">
    <citation type="submission" date="2020-08" db="EMBL/GenBank/DDBJ databases">
        <title>Sequencing the genomes of 1000 actinobacteria strains.</title>
        <authorList>
            <person name="Klenk H.-P."/>
        </authorList>
    </citation>
    <scope>NUCLEOTIDE SEQUENCE [LARGE SCALE GENOMIC DNA]</scope>
    <source>
        <strain evidence="9 10">DSM 45823</strain>
    </source>
</reference>
<dbReference type="Pfam" id="PF00069">
    <property type="entry name" value="Pkinase"/>
    <property type="match status" value="1"/>
</dbReference>
<dbReference type="RefSeq" id="WP_182705118.1">
    <property type="nucleotide sequence ID" value="NZ_JACJII010000001.1"/>
</dbReference>
<keyword evidence="10" id="KW-1185">Reference proteome</keyword>
<dbReference type="Proteomes" id="UP000539313">
    <property type="component" value="Unassembled WGS sequence"/>
</dbReference>
<feature type="region of interest" description="Disordered" evidence="6">
    <location>
        <begin position="262"/>
        <end position="302"/>
    </location>
</feature>
<dbReference type="AlphaFoldDB" id="A0A7W3MWT3"/>
<dbReference type="InterPro" id="IPR011009">
    <property type="entry name" value="Kinase-like_dom_sf"/>
</dbReference>
<evidence type="ECO:0000256" key="5">
    <source>
        <dbReference type="ARBA" id="ARBA00022840"/>
    </source>
</evidence>
<organism evidence="9 10">
    <name type="scientific">Thermomonospora cellulosilytica</name>
    <dbReference type="NCBI Taxonomy" id="1411118"/>
    <lineage>
        <taxon>Bacteria</taxon>
        <taxon>Bacillati</taxon>
        <taxon>Actinomycetota</taxon>
        <taxon>Actinomycetes</taxon>
        <taxon>Streptosporangiales</taxon>
        <taxon>Thermomonosporaceae</taxon>
        <taxon>Thermomonospora</taxon>
    </lineage>
</organism>
<evidence type="ECO:0000256" key="2">
    <source>
        <dbReference type="ARBA" id="ARBA00022679"/>
    </source>
</evidence>
<keyword evidence="7" id="KW-1133">Transmembrane helix</keyword>
<dbReference type="PROSITE" id="PS50011">
    <property type="entry name" value="PROTEIN_KINASE_DOM"/>
    <property type="match status" value="1"/>
</dbReference>
<evidence type="ECO:0000256" key="6">
    <source>
        <dbReference type="SAM" id="MobiDB-lite"/>
    </source>
</evidence>
<keyword evidence="7" id="KW-0812">Transmembrane</keyword>
<keyword evidence="5" id="KW-0067">ATP-binding</keyword>
<dbReference type="EC" id="2.7.11.1" evidence="1"/>
<feature type="domain" description="Protein kinase" evidence="8">
    <location>
        <begin position="19"/>
        <end position="260"/>
    </location>
</feature>
<dbReference type="SUPFAM" id="SSF56112">
    <property type="entry name" value="Protein kinase-like (PK-like)"/>
    <property type="match status" value="1"/>
</dbReference>
<proteinExistence type="predicted"/>
<dbReference type="GO" id="GO:0005524">
    <property type="term" value="F:ATP binding"/>
    <property type="evidence" value="ECO:0007669"/>
    <property type="project" value="UniProtKB-KW"/>
</dbReference>
<evidence type="ECO:0000256" key="3">
    <source>
        <dbReference type="ARBA" id="ARBA00022741"/>
    </source>
</evidence>
<feature type="transmembrane region" description="Helical" evidence="7">
    <location>
        <begin position="328"/>
        <end position="346"/>
    </location>
</feature>
<dbReference type="PANTHER" id="PTHR43671">
    <property type="entry name" value="SERINE/THREONINE-PROTEIN KINASE NEK"/>
    <property type="match status" value="1"/>
</dbReference>
<evidence type="ECO:0000256" key="7">
    <source>
        <dbReference type="SAM" id="Phobius"/>
    </source>
</evidence>